<keyword evidence="4" id="KW-0808">Transferase</keyword>
<dbReference type="GO" id="GO:0000139">
    <property type="term" value="C:Golgi membrane"/>
    <property type="evidence" value="ECO:0007669"/>
    <property type="project" value="UniProtKB-SubCell"/>
</dbReference>
<dbReference type="AlphaFoldDB" id="A0A1J1I329"/>
<proteinExistence type="inferred from homology"/>
<name>A0A1J1I329_9DIPT</name>
<dbReference type="PANTHER" id="PTHR12042:SF21">
    <property type="entry name" value="ALPHA1,4-GALACTOSYLTRANSFERASE 1-RELATED"/>
    <property type="match status" value="1"/>
</dbReference>
<dbReference type="PANTHER" id="PTHR12042">
    <property type="entry name" value="LACTOSYLCERAMIDE 4-ALPHA-GALACTOSYLTRANSFERASE ALPHA- 1,4-GALACTOSYLTRANSFERASE"/>
    <property type="match status" value="1"/>
</dbReference>
<sequence length="356" mass="40640">MLVISFLSFRNYNEDDFKSQIKPKPSEELKGFLPLKDFNDTNLSKSERIFFIESSGVKLGSSDIGDLKERASCSIESAALLNPDSIIYVIFVSRIKLNISETVKSIMNYKNVELCRINLRDFIQGSIAESWIESDKLYDSSFLGNNISNFLRLFLLLKYGGTYLDTDVISKASINSIEENNFIGVESFDEQHNTSLINNAIMRFESMSIGHELVEKFLSEFMTNYNGHAWAWNGPHLVTQVINKFCDLPRKPINEKYNCSGVTILPTKMCSEISFREIGVLFSEDSSVYEKTLERIKDSSLVHLFNRMSQGHKVRTNSKTAIIEMAKQYCPIVLSNSVLQASFLQLFQQILRKNVQ</sequence>
<dbReference type="Proteomes" id="UP000183832">
    <property type="component" value="Unassembled WGS sequence"/>
</dbReference>
<dbReference type="GO" id="GO:0035248">
    <property type="term" value="F:alpha-1,4-N-acetylgalactosaminyltransferase activity"/>
    <property type="evidence" value="ECO:0007669"/>
    <property type="project" value="TreeGrafter"/>
</dbReference>
<evidence type="ECO:0000256" key="2">
    <source>
        <dbReference type="ARBA" id="ARBA00009003"/>
    </source>
</evidence>
<gene>
    <name evidence="8" type="ORF">CLUMA_CG008103</name>
</gene>
<dbReference type="EMBL" id="CVRI01000039">
    <property type="protein sequence ID" value="CRK94603.1"/>
    <property type="molecule type" value="Genomic_DNA"/>
</dbReference>
<dbReference type="InterPro" id="IPR007577">
    <property type="entry name" value="GlycoTrfase_DXD_sugar-bd_CS"/>
</dbReference>
<evidence type="ECO:0000313" key="9">
    <source>
        <dbReference type="Proteomes" id="UP000183832"/>
    </source>
</evidence>
<dbReference type="InterPro" id="IPR051981">
    <property type="entry name" value="Glycosyltransf_32"/>
</dbReference>
<organism evidence="8 9">
    <name type="scientific">Clunio marinus</name>
    <dbReference type="NCBI Taxonomy" id="568069"/>
    <lineage>
        <taxon>Eukaryota</taxon>
        <taxon>Metazoa</taxon>
        <taxon>Ecdysozoa</taxon>
        <taxon>Arthropoda</taxon>
        <taxon>Hexapoda</taxon>
        <taxon>Insecta</taxon>
        <taxon>Pterygota</taxon>
        <taxon>Neoptera</taxon>
        <taxon>Endopterygota</taxon>
        <taxon>Diptera</taxon>
        <taxon>Nematocera</taxon>
        <taxon>Chironomoidea</taxon>
        <taxon>Chironomidae</taxon>
        <taxon>Clunio</taxon>
    </lineage>
</organism>
<dbReference type="Gene3D" id="3.90.550.20">
    <property type="match status" value="1"/>
</dbReference>
<evidence type="ECO:0000259" key="7">
    <source>
        <dbReference type="Pfam" id="PF04572"/>
    </source>
</evidence>
<evidence type="ECO:0000256" key="6">
    <source>
        <dbReference type="ARBA" id="ARBA00023136"/>
    </source>
</evidence>
<evidence type="ECO:0000256" key="3">
    <source>
        <dbReference type="ARBA" id="ARBA00022676"/>
    </source>
</evidence>
<dbReference type="InterPro" id="IPR007652">
    <property type="entry name" value="A1-4-GlycosylTfrase_dom"/>
</dbReference>
<dbReference type="SUPFAM" id="SSF53448">
    <property type="entry name" value="Nucleotide-diphospho-sugar transferases"/>
    <property type="match status" value="1"/>
</dbReference>
<keyword evidence="6" id="KW-0472">Membrane</keyword>
<dbReference type="InterPro" id="IPR029044">
    <property type="entry name" value="Nucleotide-diphossugar_trans"/>
</dbReference>
<keyword evidence="5" id="KW-0333">Golgi apparatus</keyword>
<dbReference type="GO" id="GO:0006688">
    <property type="term" value="P:glycosphingolipid biosynthetic process"/>
    <property type="evidence" value="ECO:0007669"/>
    <property type="project" value="TreeGrafter"/>
</dbReference>
<dbReference type="Pfam" id="PF04572">
    <property type="entry name" value="Gb3_synth"/>
    <property type="match status" value="1"/>
</dbReference>
<reference evidence="8 9" key="1">
    <citation type="submission" date="2015-04" db="EMBL/GenBank/DDBJ databases">
        <authorList>
            <person name="Syromyatnikov M.Y."/>
            <person name="Popov V.N."/>
        </authorList>
    </citation>
    <scope>NUCLEOTIDE SEQUENCE [LARGE SCALE GENOMIC DNA]</scope>
</reference>
<accession>A0A1J1I329</accession>
<evidence type="ECO:0000256" key="1">
    <source>
        <dbReference type="ARBA" id="ARBA00004323"/>
    </source>
</evidence>
<dbReference type="OrthoDB" id="7843114at2759"/>
<keyword evidence="3" id="KW-0328">Glycosyltransferase</keyword>
<keyword evidence="9" id="KW-1185">Reference proteome</keyword>
<comment type="subcellular location">
    <subcellularLocation>
        <location evidence="1">Golgi apparatus membrane</location>
        <topology evidence="1">Single-pass type II membrane protein</topology>
    </subcellularLocation>
</comment>
<dbReference type="Pfam" id="PF04488">
    <property type="entry name" value="Gly_transf_sug"/>
    <property type="match status" value="1"/>
</dbReference>
<evidence type="ECO:0000256" key="4">
    <source>
        <dbReference type="ARBA" id="ARBA00022679"/>
    </source>
</evidence>
<dbReference type="STRING" id="568069.A0A1J1I329"/>
<comment type="similarity">
    <text evidence="2">Belongs to the glycosyltransferase 32 family.</text>
</comment>
<evidence type="ECO:0000313" key="8">
    <source>
        <dbReference type="EMBL" id="CRK94603.1"/>
    </source>
</evidence>
<feature type="domain" description="Alpha 1,4-glycosyltransferase" evidence="7">
    <location>
        <begin position="208"/>
        <end position="335"/>
    </location>
</feature>
<protein>
    <submittedName>
        <fullName evidence="8">CLUMA_CG008103, isoform A</fullName>
    </submittedName>
</protein>
<evidence type="ECO:0000256" key="5">
    <source>
        <dbReference type="ARBA" id="ARBA00023034"/>
    </source>
</evidence>